<protein>
    <submittedName>
        <fullName evidence="1">Phytanoyl-CoA dioxygenase</fullName>
    </submittedName>
</protein>
<dbReference type="OrthoDB" id="506212at2"/>
<accession>A0A4Z0BVP8</accession>
<dbReference type="RefSeq" id="WP_135264069.1">
    <property type="nucleotide sequence ID" value="NZ_SMLM01000002.1"/>
</dbReference>
<keyword evidence="1" id="KW-0560">Oxidoreductase</keyword>
<dbReference type="PANTHER" id="PTHR37563">
    <property type="entry name" value="PHYTANOYL-COA DIOXYGENASE FAMILY PROTEIN (AFU_ORTHOLOGUE AFUA_2G03330)"/>
    <property type="match status" value="1"/>
</dbReference>
<keyword evidence="2" id="KW-1185">Reference proteome</keyword>
<proteinExistence type="predicted"/>
<dbReference type="InterPro" id="IPR051961">
    <property type="entry name" value="Fungal_Metabolite_Diox"/>
</dbReference>
<dbReference type="Gene3D" id="2.60.120.620">
    <property type="entry name" value="q2cbj1_9rhob like domain"/>
    <property type="match status" value="1"/>
</dbReference>
<organism evidence="1 2">
    <name type="scientific">Ramlibacter henchirensis</name>
    <dbReference type="NCBI Taxonomy" id="204072"/>
    <lineage>
        <taxon>Bacteria</taxon>
        <taxon>Pseudomonadati</taxon>
        <taxon>Pseudomonadota</taxon>
        <taxon>Betaproteobacteria</taxon>
        <taxon>Burkholderiales</taxon>
        <taxon>Comamonadaceae</taxon>
        <taxon>Ramlibacter</taxon>
    </lineage>
</organism>
<dbReference type="PANTHER" id="PTHR37563:SF2">
    <property type="entry name" value="PHYTANOYL-COA DIOXYGENASE FAMILY PROTEIN (AFU_ORTHOLOGUE AFUA_2G03330)"/>
    <property type="match status" value="1"/>
</dbReference>
<dbReference type="EMBL" id="SMLM01000002">
    <property type="protein sequence ID" value="TFZ02544.1"/>
    <property type="molecule type" value="Genomic_DNA"/>
</dbReference>
<dbReference type="SUPFAM" id="SSF51197">
    <property type="entry name" value="Clavaminate synthase-like"/>
    <property type="match status" value="1"/>
</dbReference>
<reference evidence="1 2" key="1">
    <citation type="submission" date="2019-03" db="EMBL/GenBank/DDBJ databases">
        <title>Ramlibacter henchirensis DSM 14656, whole genome shotgun sequence.</title>
        <authorList>
            <person name="Zhang X."/>
            <person name="Feng G."/>
            <person name="Zhu H."/>
        </authorList>
    </citation>
    <scope>NUCLEOTIDE SEQUENCE [LARGE SCALE GENOMIC DNA]</scope>
    <source>
        <strain evidence="1 2">DSM 14656</strain>
    </source>
</reference>
<dbReference type="AlphaFoldDB" id="A0A4Z0BVP8"/>
<dbReference type="Proteomes" id="UP000298180">
    <property type="component" value="Unassembled WGS sequence"/>
</dbReference>
<name>A0A4Z0BVP8_9BURK</name>
<comment type="caution">
    <text evidence="1">The sequence shown here is derived from an EMBL/GenBank/DDBJ whole genome shotgun (WGS) entry which is preliminary data.</text>
</comment>
<keyword evidence="1" id="KW-0223">Dioxygenase</keyword>
<sequence>MDAATLSRTELLQPYVDTLLRDGITACKGAFTRDFVEQLREDMMTAFWEAIQRPGGAVGRGPRRWYVEAHPEAFRGFTELVAHPWVRGMAESVLGPDYEIVEIGLDVPFQGAKFQPWHRDFPAPRESWRDRRITSLAFNVSGVDVTPDMGPLEVAHGTQWEDGREWKYEMFPPEELSPRFASRSSRKFPQAGDISCRSALTIHRGTEHLSPIARPVLVLGFDAPGAGHAALHDVTVTREFHDQLPAEVRDHLVCRVVDQLEPIVQKHQIEGLAMAGRK</sequence>
<evidence type="ECO:0000313" key="1">
    <source>
        <dbReference type="EMBL" id="TFZ02544.1"/>
    </source>
</evidence>
<gene>
    <name evidence="1" type="ORF">EZ313_14890</name>
</gene>
<dbReference type="InterPro" id="IPR008775">
    <property type="entry name" value="Phytyl_CoA_dOase-like"/>
</dbReference>
<evidence type="ECO:0000313" key="2">
    <source>
        <dbReference type="Proteomes" id="UP000298180"/>
    </source>
</evidence>
<dbReference type="GO" id="GO:0016706">
    <property type="term" value="F:2-oxoglutarate-dependent dioxygenase activity"/>
    <property type="evidence" value="ECO:0007669"/>
    <property type="project" value="UniProtKB-ARBA"/>
</dbReference>
<dbReference type="Pfam" id="PF05721">
    <property type="entry name" value="PhyH"/>
    <property type="match status" value="1"/>
</dbReference>